<dbReference type="PANTHER" id="PTHR21139">
    <property type="entry name" value="TRIOSEPHOSPHATE ISOMERASE"/>
    <property type="match status" value="1"/>
</dbReference>
<dbReference type="Proteomes" id="UP001238163">
    <property type="component" value="Unassembled WGS sequence"/>
</dbReference>
<keyword evidence="3 7" id="KW-0312">Gluconeogenesis</keyword>
<comment type="pathway">
    <text evidence="1 7 8">Carbohydrate degradation; glycolysis; D-glyceraldehyde 3-phosphate from glycerone phosphate: step 1/1.</text>
</comment>
<keyword evidence="4 7" id="KW-0963">Cytoplasm</keyword>
<dbReference type="SUPFAM" id="SSF51351">
    <property type="entry name" value="Triosephosphate isomerase (TIM)"/>
    <property type="match status" value="1"/>
</dbReference>
<name>A0AAE3VD70_9BACT</name>
<feature type="binding site" evidence="7">
    <location>
        <begin position="244"/>
        <end position="245"/>
    </location>
    <ligand>
        <name>substrate</name>
    </ligand>
</feature>
<sequence length="263" mass="27312">MARQILIAGNWKMNKGAADGAQLIKDLKAQFGSGCSCCCSGAKKPEVLVCPTFTTLSAVVAEAQGSCLLVGAQNIHWADQGAFTGEISGAMLKECGVTHVIIGHSERRQYFGETDATVNQRLKAALKNGLTAVVCVGETLAEREAGTTNVVVERQVRGALADISADDMKKVVIAYEPVWAIGTGKVASDEQAQEVHAFIRGLLKVMFSCPCVADSTRILYGGSMNAANAAGLLAQPDIDGGLIGGASLKPADFATIVKAAAQA</sequence>
<evidence type="ECO:0000313" key="9">
    <source>
        <dbReference type="EMBL" id="MDQ0288158.1"/>
    </source>
</evidence>
<organism evidence="9 10">
    <name type="scientific">Oligosphaera ethanolica</name>
    <dbReference type="NCBI Taxonomy" id="760260"/>
    <lineage>
        <taxon>Bacteria</taxon>
        <taxon>Pseudomonadati</taxon>
        <taxon>Lentisphaerota</taxon>
        <taxon>Oligosphaeria</taxon>
        <taxon>Oligosphaerales</taxon>
        <taxon>Oligosphaeraceae</taxon>
        <taxon>Oligosphaera</taxon>
    </lineage>
</organism>
<protein>
    <recommendedName>
        <fullName evidence="7 8">Triosephosphate isomerase</fullName>
        <shortName evidence="7">TIM</shortName>
        <shortName evidence="7">TPI</shortName>
        <ecNumber evidence="7 8">5.3.1.1</ecNumber>
    </recommendedName>
    <alternativeName>
        <fullName evidence="7">Triose-phosphate isomerase</fullName>
    </alternativeName>
</protein>
<comment type="function">
    <text evidence="7">Involved in the gluconeogenesis. Catalyzes stereospecifically the conversion of dihydroxyacetone phosphate (DHAP) to D-glyceraldehyde-3-phosphate (G3P).</text>
</comment>
<evidence type="ECO:0000256" key="8">
    <source>
        <dbReference type="RuleBase" id="RU363013"/>
    </source>
</evidence>
<dbReference type="PROSITE" id="PS00171">
    <property type="entry name" value="TIM_1"/>
    <property type="match status" value="1"/>
</dbReference>
<dbReference type="CDD" id="cd00311">
    <property type="entry name" value="TIM"/>
    <property type="match status" value="1"/>
</dbReference>
<dbReference type="GO" id="GO:0006096">
    <property type="term" value="P:glycolytic process"/>
    <property type="evidence" value="ECO:0007669"/>
    <property type="project" value="UniProtKB-UniRule"/>
</dbReference>
<dbReference type="NCBIfam" id="TIGR00419">
    <property type="entry name" value="tim"/>
    <property type="match status" value="1"/>
</dbReference>
<keyword evidence="5 7" id="KW-0324">Glycolysis</keyword>
<dbReference type="GO" id="GO:0046166">
    <property type="term" value="P:glyceraldehyde-3-phosphate biosynthetic process"/>
    <property type="evidence" value="ECO:0007669"/>
    <property type="project" value="TreeGrafter"/>
</dbReference>
<dbReference type="GO" id="GO:0006094">
    <property type="term" value="P:gluconeogenesis"/>
    <property type="evidence" value="ECO:0007669"/>
    <property type="project" value="UniProtKB-UniRule"/>
</dbReference>
<dbReference type="Pfam" id="PF00121">
    <property type="entry name" value="TIM"/>
    <property type="match status" value="1"/>
</dbReference>
<dbReference type="InterPro" id="IPR035990">
    <property type="entry name" value="TIM_sf"/>
</dbReference>
<evidence type="ECO:0000256" key="1">
    <source>
        <dbReference type="ARBA" id="ARBA00004680"/>
    </source>
</evidence>
<dbReference type="AlphaFoldDB" id="A0AAE3VD70"/>
<evidence type="ECO:0000256" key="5">
    <source>
        <dbReference type="ARBA" id="ARBA00023152"/>
    </source>
</evidence>
<gene>
    <name evidence="7" type="primary">tpiA</name>
    <name evidence="9" type="ORF">J3R75_000265</name>
</gene>
<evidence type="ECO:0000256" key="2">
    <source>
        <dbReference type="ARBA" id="ARBA00007422"/>
    </source>
</evidence>
<feature type="binding site" evidence="7">
    <location>
        <position position="223"/>
    </location>
    <ligand>
        <name>substrate</name>
    </ligand>
</feature>
<dbReference type="GO" id="GO:0005829">
    <property type="term" value="C:cytosol"/>
    <property type="evidence" value="ECO:0007669"/>
    <property type="project" value="TreeGrafter"/>
</dbReference>
<dbReference type="PANTHER" id="PTHR21139:SF42">
    <property type="entry name" value="TRIOSEPHOSPHATE ISOMERASE"/>
    <property type="match status" value="1"/>
</dbReference>
<comment type="catalytic activity">
    <reaction evidence="7 8">
        <text>D-glyceraldehyde 3-phosphate = dihydroxyacetone phosphate</text>
        <dbReference type="Rhea" id="RHEA:18585"/>
        <dbReference type="ChEBI" id="CHEBI:57642"/>
        <dbReference type="ChEBI" id="CHEBI:59776"/>
        <dbReference type="EC" id="5.3.1.1"/>
    </reaction>
</comment>
<reference evidence="9" key="1">
    <citation type="submission" date="2023-07" db="EMBL/GenBank/DDBJ databases">
        <title>Genomic Encyclopedia of Type Strains, Phase IV (KMG-IV): sequencing the most valuable type-strain genomes for metagenomic binning, comparative biology and taxonomic classification.</title>
        <authorList>
            <person name="Goeker M."/>
        </authorList>
    </citation>
    <scope>NUCLEOTIDE SEQUENCE</scope>
    <source>
        <strain evidence="9">DSM 24202</strain>
    </source>
</reference>
<evidence type="ECO:0000256" key="7">
    <source>
        <dbReference type="HAMAP-Rule" id="MF_00147"/>
    </source>
</evidence>
<dbReference type="GO" id="GO:0004807">
    <property type="term" value="F:triose-phosphate isomerase activity"/>
    <property type="evidence" value="ECO:0007669"/>
    <property type="project" value="UniProtKB-UniRule"/>
</dbReference>
<keyword evidence="10" id="KW-1185">Reference proteome</keyword>
<dbReference type="HAMAP" id="MF_00147_B">
    <property type="entry name" value="TIM_B"/>
    <property type="match status" value="1"/>
</dbReference>
<feature type="binding site" evidence="7">
    <location>
        <position position="182"/>
    </location>
    <ligand>
        <name>substrate</name>
    </ligand>
</feature>
<accession>A0AAE3VD70</accession>
<proteinExistence type="inferred from homology"/>
<comment type="similarity">
    <text evidence="2 7 8">Belongs to the triosephosphate isomerase family.</text>
</comment>
<comment type="subcellular location">
    <subcellularLocation>
        <location evidence="7 8">Cytoplasm</location>
    </subcellularLocation>
</comment>
<feature type="binding site" evidence="7">
    <location>
        <begin position="10"/>
        <end position="12"/>
    </location>
    <ligand>
        <name>substrate</name>
    </ligand>
</feature>
<dbReference type="PROSITE" id="PS51440">
    <property type="entry name" value="TIM_2"/>
    <property type="match status" value="1"/>
</dbReference>
<feature type="active site" description="Proton acceptor" evidence="7">
    <location>
        <position position="176"/>
    </location>
</feature>
<comment type="caution">
    <text evidence="9">The sequence shown here is derived from an EMBL/GenBank/DDBJ whole genome shotgun (WGS) entry which is preliminary data.</text>
</comment>
<comment type="subunit">
    <text evidence="7 8">Homodimer.</text>
</comment>
<dbReference type="InterPro" id="IPR020861">
    <property type="entry name" value="Triosephosphate_isomerase_AS"/>
</dbReference>
<dbReference type="RefSeq" id="WP_307259396.1">
    <property type="nucleotide sequence ID" value="NZ_JAUSVL010000001.1"/>
</dbReference>
<evidence type="ECO:0000256" key="4">
    <source>
        <dbReference type="ARBA" id="ARBA00022490"/>
    </source>
</evidence>
<evidence type="ECO:0000256" key="3">
    <source>
        <dbReference type="ARBA" id="ARBA00022432"/>
    </source>
</evidence>
<dbReference type="FunFam" id="3.20.20.70:FF:000016">
    <property type="entry name" value="Triosephosphate isomerase"/>
    <property type="match status" value="1"/>
</dbReference>
<dbReference type="Gene3D" id="3.20.20.70">
    <property type="entry name" value="Aldolase class I"/>
    <property type="match status" value="1"/>
</dbReference>
<feature type="active site" description="Electrophile" evidence="7">
    <location>
        <position position="104"/>
    </location>
</feature>
<dbReference type="GO" id="GO:0019563">
    <property type="term" value="P:glycerol catabolic process"/>
    <property type="evidence" value="ECO:0007669"/>
    <property type="project" value="TreeGrafter"/>
</dbReference>
<comment type="pathway">
    <text evidence="7 8">Carbohydrate biosynthesis; gluconeogenesis.</text>
</comment>
<keyword evidence="6 7" id="KW-0413">Isomerase</keyword>
<dbReference type="InterPro" id="IPR013785">
    <property type="entry name" value="Aldolase_TIM"/>
</dbReference>
<dbReference type="InterPro" id="IPR000652">
    <property type="entry name" value="Triosephosphate_isomerase"/>
</dbReference>
<dbReference type="EC" id="5.3.1.1" evidence="7 8"/>
<dbReference type="InterPro" id="IPR022896">
    <property type="entry name" value="TrioseP_Isoase_bac/euk"/>
</dbReference>
<dbReference type="EMBL" id="JAUSVL010000001">
    <property type="protein sequence ID" value="MDQ0288158.1"/>
    <property type="molecule type" value="Genomic_DNA"/>
</dbReference>
<evidence type="ECO:0000313" key="10">
    <source>
        <dbReference type="Proteomes" id="UP001238163"/>
    </source>
</evidence>
<evidence type="ECO:0000256" key="6">
    <source>
        <dbReference type="ARBA" id="ARBA00023235"/>
    </source>
</evidence>